<dbReference type="AlphaFoldDB" id="A0A5J5GQH9"/>
<dbReference type="InterPro" id="IPR000792">
    <property type="entry name" value="Tscrpt_reg_LuxR_C"/>
</dbReference>
<accession>A0A5J5GQH9</accession>
<keyword evidence="6" id="KW-1185">Reference proteome</keyword>
<dbReference type="SMART" id="SM00421">
    <property type="entry name" value="HTH_LUXR"/>
    <property type="match status" value="1"/>
</dbReference>
<dbReference type="GO" id="GO:0003677">
    <property type="term" value="F:DNA binding"/>
    <property type="evidence" value="ECO:0007669"/>
    <property type="project" value="UniProtKB-KW"/>
</dbReference>
<sequence length="288" mass="31541">MQESWSIRRKAARLPVRMTITLTSKELDEIARLQSGLLAAEHLGTPDRIKPLLVGIRRLIAAERSFASYQFSDGPVFLSDGVGPHIADYFDRVFTGVDRDGNYLFTDKALQEINQRRRQMGAGVHHEARLKNRALITDADYFREAFEPAGMHHVIGMTTPLPIGEAIFAFGFGGPDDPGFSGERSIKLLNLLLPAFRAGFFAAWNLHAQQAGPASAPEHPKEEASEALTPRQREVAALIVAGLTDRQIALKLGISLNTVRRHSEAILSRLGLSSRSGLAARLGGLNNS</sequence>
<dbReference type="Gene3D" id="1.10.10.10">
    <property type="entry name" value="Winged helix-like DNA-binding domain superfamily/Winged helix DNA-binding domain"/>
    <property type="match status" value="1"/>
</dbReference>
<evidence type="ECO:0000313" key="5">
    <source>
        <dbReference type="EMBL" id="KAA9010013.1"/>
    </source>
</evidence>
<evidence type="ECO:0000256" key="1">
    <source>
        <dbReference type="ARBA" id="ARBA00023015"/>
    </source>
</evidence>
<comment type="caution">
    <text evidence="5">The sequence shown here is derived from an EMBL/GenBank/DDBJ whole genome shotgun (WGS) entry which is preliminary data.</text>
</comment>
<dbReference type="Proteomes" id="UP000326554">
    <property type="component" value="Unassembled WGS sequence"/>
</dbReference>
<evidence type="ECO:0000259" key="4">
    <source>
        <dbReference type="PROSITE" id="PS50043"/>
    </source>
</evidence>
<gene>
    <name evidence="5" type="ORF">F3S47_01790</name>
</gene>
<feature type="domain" description="HTH luxR-type" evidence="4">
    <location>
        <begin position="221"/>
        <end position="286"/>
    </location>
</feature>
<dbReference type="SUPFAM" id="SSF46894">
    <property type="entry name" value="C-terminal effector domain of the bipartite response regulators"/>
    <property type="match status" value="1"/>
</dbReference>
<dbReference type="PRINTS" id="PR00038">
    <property type="entry name" value="HTHLUXR"/>
</dbReference>
<organism evidence="5 6">
    <name type="scientific">Histidinibacterium aquaticum</name>
    <dbReference type="NCBI Taxonomy" id="2613962"/>
    <lineage>
        <taxon>Bacteria</taxon>
        <taxon>Pseudomonadati</taxon>
        <taxon>Pseudomonadota</taxon>
        <taxon>Alphaproteobacteria</taxon>
        <taxon>Rhodobacterales</taxon>
        <taxon>Paracoccaceae</taxon>
        <taxon>Histidinibacterium</taxon>
    </lineage>
</organism>
<evidence type="ECO:0000313" key="6">
    <source>
        <dbReference type="Proteomes" id="UP000326554"/>
    </source>
</evidence>
<keyword evidence="3" id="KW-0804">Transcription</keyword>
<name>A0A5J5GQH9_9RHOB</name>
<dbReference type="CDD" id="cd06170">
    <property type="entry name" value="LuxR_C_like"/>
    <property type="match status" value="1"/>
</dbReference>
<evidence type="ECO:0000256" key="3">
    <source>
        <dbReference type="ARBA" id="ARBA00023163"/>
    </source>
</evidence>
<dbReference type="EMBL" id="VYQE01000001">
    <property type="protein sequence ID" value="KAA9010013.1"/>
    <property type="molecule type" value="Genomic_DNA"/>
</dbReference>
<protein>
    <submittedName>
        <fullName evidence="5">Helix-turn-helix transcriptional regulator</fullName>
    </submittedName>
</protein>
<keyword evidence="1" id="KW-0805">Transcription regulation</keyword>
<proteinExistence type="predicted"/>
<dbReference type="InterPro" id="IPR036388">
    <property type="entry name" value="WH-like_DNA-bd_sf"/>
</dbReference>
<dbReference type="InterPro" id="IPR016032">
    <property type="entry name" value="Sig_transdc_resp-reg_C-effctor"/>
</dbReference>
<evidence type="ECO:0000256" key="2">
    <source>
        <dbReference type="ARBA" id="ARBA00023125"/>
    </source>
</evidence>
<dbReference type="PANTHER" id="PTHR44688:SF16">
    <property type="entry name" value="DNA-BINDING TRANSCRIPTIONAL ACTIVATOR DEVR_DOSR"/>
    <property type="match status" value="1"/>
</dbReference>
<keyword evidence="2" id="KW-0238">DNA-binding</keyword>
<reference evidence="5 6" key="1">
    <citation type="submission" date="2019-09" db="EMBL/GenBank/DDBJ databases">
        <authorList>
            <person name="Park J.-S."/>
            <person name="Choi H.-J."/>
        </authorList>
    </citation>
    <scope>NUCLEOTIDE SEQUENCE [LARGE SCALE GENOMIC DNA]</scope>
    <source>
        <strain evidence="5 6">176SS1-4</strain>
    </source>
</reference>
<dbReference type="Pfam" id="PF00196">
    <property type="entry name" value="GerE"/>
    <property type="match status" value="1"/>
</dbReference>
<dbReference type="PANTHER" id="PTHR44688">
    <property type="entry name" value="DNA-BINDING TRANSCRIPTIONAL ACTIVATOR DEVR_DOSR"/>
    <property type="match status" value="1"/>
</dbReference>
<dbReference type="PROSITE" id="PS50043">
    <property type="entry name" value="HTH_LUXR_2"/>
    <property type="match status" value="1"/>
</dbReference>
<dbReference type="GO" id="GO:0006355">
    <property type="term" value="P:regulation of DNA-templated transcription"/>
    <property type="evidence" value="ECO:0007669"/>
    <property type="project" value="InterPro"/>
</dbReference>